<dbReference type="Proteomes" id="UP000215914">
    <property type="component" value="Chromosome 2"/>
</dbReference>
<accession>A0A251VD72</accession>
<feature type="compositionally biased region" description="Basic residues" evidence="1">
    <location>
        <begin position="1"/>
        <end position="11"/>
    </location>
</feature>
<sequence length="56" mass="6264">MNKRLHPHLRPHPPPPADLLQPSSSQVRAHGFDFCYSSGKFKQGPPMVILLSSKET</sequence>
<dbReference type="InParanoid" id="A0A251VD72"/>
<dbReference type="EMBL" id="CM007891">
    <property type="protein sequence ID" value="OTG33567.1"/>
    <property type="molecule type" value="Genomic_DNA"/>
</dbReference>
<evidence type="ECO:0000313" key="3">
    <source>
        <dbReference type="Proteomes" id="UP000215914"/>
    </source>
</evidence>
<organism evidence="2 3">
    <name type="scientific">Helianthus annuus</name>
    <name type="common">Common sunflower</name>
    <dbReference type="NCBI Taxonomy" id="4232"/>
    <lineage>
        <taxon>Eukaryota</taxon>
        <taxon>Viridiplantae</taxon>
        <taxon>Streptophyta</taxon>
        <taxon>Embryophyta</taxon>
        <taxon>Tracheophyta</taxon>
        <taxon>Spermatophyta</taxon>
        <taxon>Magnoliopsida</taxon>
        <taxon>eudicotyledons</taxon>
        <taxon>Gunneridae</taxon>
        <taxon>Pentapetalae</taxon>
        <taxon>asterids</taxon>
        <taxon>campanulids</taxon>
        <taxon>Asterales</taxon>
        <taxon>Asteraceae</taxon>
        <taxon>Asteroideae</taxon>
        <taxon>Heliantheae alliance</taxon>
        <taxon>Heliantheae</taxon>
        <taxon>Helianthus</taxon>
    </lineage>
</organism>
<evidence type="ECO:0000256" key="1">
    <source>
        <dbReference type="SAM" id="MobiDB-lite"/>
    </source>
</evidence>
<keyword evidence="3" id="KW-1185">Reference proteome</keyword>
<feature type="region of interest" description="Disordered" evidence="1">
    <location>
        <begin position="1"/>
        <end position="24"/>
    </location>
</feature>
<gene>
    <name evidence="2" type="ORF">HannXRQ_Chr02g0036151</name>
</gene>
<name>A0A251VD72_HELAN</name>
<evidence type="ECO:0000313" key="2">
    <source>
        <dbReference type="EMBL" id="OTG33567.1"/>
    </source>
</evidence>
<reference evidence="3" key="1">
    <citation type="journal article" date="2017" name="Nature">
        <title>The sunflower genome provides insights into oil metabolism, flowering and Asterid evolution.</title>
        <authorList>
            <person name="Badouin H."/>
            <person name="Gouzy J."/>
            <person name="Grassa C.J."/>
            <person name="Murat F."/>
            <person name="Staton S.E."/>
            <person name="Cottret L."/>
            <person name="Lelandais-Briere C."/>
            <person name="Owens G.L."/>
            <person name="Carrere S."/>
            <person name="Mayjonade B."/>
            <person name="Legrand L."/>
            <person name="Gill N."/>
            <person name="Kane N.C."/>
            <person name="Bowers J.E."/>
            <person name="Hubner S."/>
            <person name="Bellec A."/>
            <person name="Berard A."/>
            <person name="Berges H."/>
            <person name="Blanchet N."/>
            <person name="Boniface M.C."/>
            <person name="Brunel D."/>
            <person name="Catrice O."/>
            <person name="Chaidir N."/>
            <person name="Claudel C."/>
            <person name="Donnadieu C."/>
            <person name="Faraut T."/>
            <person name="Fievet G."/>
            <person name="Helmstetter N."/>
            <person name="King M."/>
            <person name="Knapp S.J."/>
            <person name="Lai Z."/>
            <person name="Le Paslier M.C."/>
            <person name="Lippi Y."/>
            <person name="Lorenzon L."/>
            <person name="Mandel J.R."/>
            <person name="Marage G."/>
            <person name="Marchand G."/>
            <person name="Marquand E."/>
            <person name="Bret-Mestries E."/>
            <person name="Morien E."/>
            <person name="Nambeesan S."/>
            <person name="Nguyen T."/>
            <person name="Pegot-Espagnet P."/>
            <person name="Pouilly N."/>
            <person name="Raftis F."/>
            <person name="Sallet E."/>
            <person name="Schiex T."/>
            <person name="Thomas J."/>
            <person name="Vandecasteele C."/>
            <person name="Vares D."/>
            <person name="Vear F."/>
            <person name="Vautrin S."/>
            <person name="Crespi M."/>
            <person name="Mangin B."/>
            <person name="Burke J.M."/>
            <person name="Salse J."/>
            <person name="Munos S."/>
            <person name="Vincourt P."/>
            <person name="Rieseberg L.H."/>
            <person name="Langlade N.B."/>
        </authorList>
    </citation>
    <scope>NUCLEOTIDE SEQUENCE [LARGE SCALE GENOMIC DNA]</scope>
    <source>
        <strain evidence="3">cv. SF193</strain>
    </source>
</reference>
<dbReference type="AlphaFoldDB" id="A0A251VD72"/>
<protein>
    <submittedName>
        <fullName evidence="2">Uncharacterized protein</fullName>
    </submittedName>
</protein>
<proteinExistence type="predicted"/>